<dbReference type="EMBL" id="QRBA01000005">
    <property type="protein sequence ID" value="RDS91291.1"/>
    <property type="molecule type" value="Genomic_DNA"/>
</dbReference>
<gene>
    <name evidence="1" type="ORF">DL347_11275</name>
</gene>
<dbReference type="Proteomes" id="UP000255541">
    <property type="component" value="Unassembled WGS sequence"/>
</dbReference>
<protein>
    <submittedName>
        <fullName evidence="1">Uncharacterized protein</fullName>
    </submittedName>
</protein>
<proteinExistence type="predicted"/>
<evidence type="ECO:0000313" key="2">
    <source>
        <dbReference type="Proteomes" id="UP000255541"/>
    </source>
</evidence>
<comment type="caution">
    <text evidence="1">The sequence shown here is derived from an EMBL/GenBank/DDBJ whole genome shotgun (WGS) entry which is preliminary data.</text>
</comment>
<sequence length="697" mass="77652">MLPLQRDVCWIADKILEKLTPLAGYPRDQLAIEALHHRLSNGPPSLEVSVEALPDLYAFFKKAEHMLSRHRSRQNPDIEADYTLCRALKWQFRAAVSEGNHQRLTHNLLQSLSYIRDGGERINHRHIGYDIALESTRQISAGPHLAADSRLATTADQRIKSTRIIALQGKFKSALSQPSESRSRAQLGLGYVSSREYASLEHYADARSHSVRTSLSESIGRTANNLRNLVSDSCNLRRHRAYSTQSQPYVRDTLARAGLVDVELPCLHSPSQPIMTERGIALTMRGKVAVDFFNFLNVHTTIELTLQRTRQHKALDILGLHEMSPALAKQQMIALKRPDDSPTALLNDMKNHVISSSRQFTRSVSKPVPASELNATLHTSNRQARSLLERYVLLKTDSRLETHLDSEIRALIERNPALLRPEALRTYTLTAQAQTLSGSAGVTASSRAEAGSKGVSIEFSHRKSDDPHLSGDYLTIDIAALKSVAVVQKTLRHALSSIGDQAFDWEKLVRSISESLLDPARPSSTQVLVKIKHGEPVVLLTRHTVNKARNLGLPKPVEQFSGIDVQSLRTRQTLRTERLGTDSLDHLLPIARRYLGSPGEQSGWDAYIQHHVDDIHALLDALGRQTHGTTLAADLDAIKRISPALERAAEDLTQHANTALEAPTAEHRASAREAFNHLLREYLPHYQAKVSQAWTLS</sequence>
<name>A0A7Z6MZ72_PSEFL</name>
<dbReference type="AlphaFoldDB" id="A0A7Z6MZ72"/>
<accession>A0A7Z6MZ72</accession>
<organism evidence="1 2">
    <name type="scientific">Pseudomonas fluorescens</name>
    <dbReference type="NCBI Taxonomy" id="294"/>
    <lineage>
        <taxon>Bacteria</taxon>
        <taxon>Pseudomonadati</taxon>
        <taxon>Pseudomonadota</taxon>
        <taxon>Gammaproteobacteria</taxon>
        <taxon>Pseudomonadales</taxon>
        <taxon>Pseudomonadaceae</taxon>
        <taxon>Pseudomonas</taxon>
    </lineage>
</organism>
<evidence type="ECO:0000313" key="1">
    <source>
        <dbReference type="EMBL" id="RDS91291.1"/>
    </source>
</evidence>
<reference evidence="1 2" key="1">
    <citation type="submission" date="2018-07" db="EMBL/GenBank/DDBJ databases">
        <title>Draft Genome Sequence of Pseudomonas fluorescens AHK-1 associated with canker disease of kiwifruit.</title>
        <authorList>
            <person name="Wu Z."/>
        </authorList>
    </citation>
    <scope>NUCLEOTIDE SEQUENCE [LARGE SCALE GENOMIC DNA]</scope>
    <source>
        <strain evidence="1 2">AHK-1</strain>
    </source>
</reference>